<dbReference type="AlphaFoldDB" id="A0A9P9FUD5"/>
<evidence type="ECO:0000256" key="1">
    <source>
        <dbReference type="SAM" id="MobiDB-lite"/>
    </source>
</evidence>
<evidence type="ECO:0000313" key="3">
    <source>
        <dbReference type="Proteomes" id="UP000738349"/>
    </source>
</evidence>
<reference evidence="2" key="1">
    <citation type="journal article" date="2021" name="Nat. Commun.">
        <title>Genetic determinants of endophytism in the Arabidopsis root mycobiome.</title>
        <authorList>
            <person name="Mesny F."/>
            <person name="Miyauchi S."/>
            <person name="Thiergart T."/>
            <person name="Pickel B."/>
            <person name="Atanasova L."/>
            <person name="Karlsson M."/>
            <person name="Huettel B."/>
            <person name="Barry K.W."/>
            <person name="Haridas S."/>
            <person name="Chen C."/>
            <person name="Bauer D."/>
            <person name="Andreopoulos W."/>
            <person name="Pangilinan J."/>
            <person name="LaButti K."/>
            <person name="Riley R."/>
            <person name="Lipzen A."/>
            <person name="Clum A."/>
            <person name="Drula E."/>
            <person name="Henrissat B."/>
            <person name="Kohler A."/>
            <person name="Grigoriev I.V."/>
            <person name="Martin F.M."/>
            <person name="Hacquard S."/>
        </authorList>
    </citation>
    <scope>NUCLEOTIDE SEQUENCE</scope>
    <source>
        <strain evidence="2">MPI-CAGE-AT-0147</strain>
    </source>
</reference>
<gene>
    <name evidence="2" type="ORF">EDB81DRAFT_46979</name>
</gene>
<comment type="caution">
    <text evidence="2">The sequence shown here is derived from an EMBL/GenBank/DDBJ whole genome shotgun (WGS) entry which is preliminary data.</text>
</comment>
<protein>
    <submittedName>
        <fullName evidence="2">Uncharacterized protein</fullName>
    </submittedName>
</protein>
<organism evidence="2 3">
    <name type="scientific">Dactylonectria macrodidyma</name>
    <dbReference type="NCBI Taxonomy" id="307937"/>
    <lineage>
        <taxon>Eukaryota</taxon>
        <taxon>Fungi</taxon>
        <taxon>Dikarya</taxon>
        <taxon>Ascomycota</taxon>
        <taxon>Pezizomycotina</taxon>
        <taxon>Sordariomycetes</taxon>
        <taxon>Hypocreomycetidae</taxon>
        <taxon>Hypocreales</taxon>
        <taxon>Nectriaceae</taxon>
        <taxon>Dactylonectria</taxon>
    </lineage>
</organism>
<accession>A0A9P9FUD5</accession>
<evidence type="ECO:0000313" key="2">
    <source>
        <dbReference type="EMBL" id="KAH7176670.1"/>
    </source>
</evidence>
<keyword evidence="3" id="KW-1185">Reference proteome</keyword>
<proteinExistence type="predicted"/>
<name>A0A9P9FUD5_9HYPO</name>
<dbReference type="Proteomes" id="UP000738349">
    <property type="component" value="Unassembled WGS sequence"/>
</dbReference>
<dbReference type="EMBL" id="JAGMUV010000001">
    <property type="protein sequence ID" value="KAH7176670.1"/>
    <property type="molecule type" value="Genomic_DNA"/>
</dbReference>
<sequence>MEQSLAEMNSQFSIAFSSKNENECQGHTGNASDRCGCLVLPDLTLFHIFSSQPSPSTINNDFCYHIDPFKQFIFFSFLPPVPTQSILWRLSTRRSSHSWGGSTKPPGTPTRNNQHGPPNHDIQGEMHIEDRTLPATKWLHQNSSSLQTLRYGVIFNPTDLSSTTLPCAASLISMSTSIQMQPRCHHAEPGCRRLWILSLALEDCRPRPLVRIKKAVVFTFRIAHPTKLSLLSAFETFPCIASTLRRQLSSLTP</sequence>
<feature type="region of interest" description="Disordered" evidence="1">
    <location>
        <begin position="95"/>
        <end position="123"/>
    </location>
</feature>